<keyword evidence="1" id="KW-0378">Hydrolase</keyword>
<feature type="domain" description="Tyrosine specific protein phosphatases" evidence="4">
    <location>
        <begin position="104"/>
        <end position="147"/>
    </location>
</feature>
<reference evidence="5" key="1">
    <citation type="submission" date="2019-08" db="EMBL/GenBank/DDBJ databases">
        <title>The genome of the North American firefly Photinus pyralis.</title>
        <authorList>
            <consortium name="Photinus pyralis genome working group"/>
            <person name="Fallon T.R."/>
            <person name="Sander Lower S.E."/>
            <person name="Weng J.-K."/>
        </authorList>
    </citation>
    <scope>NUCLEOTIDE SEQUENCE</scope>
    <source>
        <strain evidence="5">TRF0915ILg1</strain>
        <tissue evidence="5">Whole body</tissue>
    </source>
</reference>
<evidence type="ECO:0000313" key="5">
    <source>
        <dbReference type="EMBL" id="KAF2896291.1"/>
    </source>
</evidence>
<dbReference type="AlphaFoldDB" id="A0A8K0D327"/>
<dbReference type="GO" id="GO:0008962">
    <property type="term" value="F:phosphatidylglycerophosphatase activity"/>
    <property type="evidence" value="ECO:0007669"/>
    <property type="project" value="TreeGrafter"/>
</dbReference>
<keyword evidence="6" id="KW-1185">Reference proteome</keyword>
<dbReference type="InterPro" id="IPR000340">
    <property type="entry name" value="Dual-sp_phosphatase_cat-dom"/>
</dbReference>
<dbReference type="PROSITE" id="PS50056">
    <property type="entry name" value="TYR_PHOSPHATASE_2"/>
    <property type="match status" value="1"/>
</dbReference>
<comment type="caution">
    <text evidence="5">The sequence shown here is derived from an EMBL/GenBank/DDBJ whole genome shotgun (WGS) entry which is preliminary data.</text>
</comment>
<dbReference type="InterPro" id="IPR000387">
    <property type="entry name" value="Tyr_Pase_dom"/>
</dbReference>
<keyword evidence="2" id="KW-0904">Protein phosphatase</keyword>
<dbReference type="GO" id="GO:0004439">
    <property type="term" value="F:phosphatidylinositol-4,5-bisphosphate 5-phosphatase activity"/>
    <property type="evidence" value="ECO:0007669"/>
    <property type="project" value="TreeGrafter"/>
</dbReference>
<dbReference type="GO" id="GO:0004721">
    <property type="term" value="F:phosphoprotein phosphatase activity"/>
    <property type="evidence" value="ECO:0007669"/>
    <property type="project" value="UniProtKB-KW"/>
</dbReference>
<evidence type="ECO:0000259" key="4">
    <source>
        <dbReference type="PROSITE" id="PS50056"/>
    </source>
</evidence>
<dbReference type="PROSITE" id="PS00383">
    <property type="entry name" value="TYR_PHOSPHATASE_1"/>
    <property type="match status" value="1"/>
</dbReference>
<evidence type="ECO:0000313" key="6">
    <source>
        <dbReference type="Proteomes" id="UP000801492"/>
    </source>
</evidence>
<evidence type="ECO:0000259" key="3">
    <source>
        <dbReference type="PROSITE" id="PS50054"/>
    </source>
</evidence>
<dbReference type="Gene3D" id="3.90.190.10">
    <property type="entry name" value="Protein tyrosine phosphatase superfamily"/>
    <property type="match status" value="1"/>
</dbReference>
<proteinExistence type="predicted"/>
<evidence type="ECO:0000256" key="1">
    <source>
        <dbReference type="ARBA" id="ARBA00022801"/>
    </source>
</evidence>
<dbReference type="Pfam" id="PF00782">
    <property type="entry name" value="DSPc"/>
    <property type="match status" value="1"/>
</dbReference>
<feature type="non-terminal residue" evidence="5">
    <location>
        <position position="1"/>
    </location>
</feature>
<dbReference type="PANTHER" id="PTHR46712:SF1">
    <property type="entry name" value="PHOSPHATIDYLGLYCEROPHOSPHATASE AND PROTEIN-TYROSINE PHOSPHATASE 1"/>
    <property type="match status" value="1"/>
</dbReference>
<accession>A0A8K0D327</accession>
<dbReference type="PANTHER" id="PTHR46712">
    <property type="entry name" value="PHOSPHATIDYLGLYCEROPHOSPHATASE AND PROTEIN-TYROSINE PHOSPHATASE 1"/>
    <property type="match status" value="1"/>
</dbReference>
<evidence type="ECO:0000256" key="2">
    <source>
        <dbReference type="ARBA" id="ARBA00022912"/>
    </source>
</evidence>
<dbReference type="Proteomes" id="UP000801492">
    <property type="component" value="Unassembled WGS sequence"/>
</dbReference>
<dbReference type="PROSITE" id="PS50054">
    <property type="entry name" value="TYR_PHOSPHATASE_DUAL"/>
    <property type="match status" value="1"/>
</dbReference>
<dbReference type="InterPro" id="IPR042165">
    <property type="entry name" value="PTPMT1"/>
</dbReference>
<dbReference type="InterPro" id="IPR029021">
    <property type="entry name" value="Prot-tyrosine_phosphatase-like"/>
</dbReference>
<dbReference type="OrthoDB" id="273181at2759"/>
<gene>
    <name evidence="5" type="ORF">ILUMI_09884</name>
</gene>
<name>A0A8K0D327_IGNLU</name>
<dbReference type="InterPro" id="IPR016130">
    <property type="entry name" value="Tyr_Pase_AS"/>
</dbReference>
<protein>
    <submittedName>
        <fullName evidence="5">Uncharacterized protein</fullName>
    </submittedName>
</protein>
<dbReference type="InterPro" id="IPR020422">
    <property type="entry name" value="TYR_PHOSPHATASE_DUAL_dom"/>
</dbReference>
<organism evidence="5 6">
    <name type="scientific">Ignelater luminosus</name>
    <name type="common">Cucubano</name>
    <name type="synonym">Pyrophorus luminosus</name>
    <dbReference type="NCBI Taxonomy" id="2038154"/>
    <lineage>
        <taxon>Eukaryota</taxon>
        <taxon>Metazoa</taxon>
        <taxon>Ecdysozoa</taxon>
        <taxon>Arthropoda</taxon>
        <taxon>Hexapoda</taxon>
        <taxon>Insecta</taxon>
        <taxon>Pterygota</taxon>
        <taxon>Neoptera</taxon>
        <taxon>Endopterygota</taxon>
        <taxon>Coleoptera</taxon>
        <taxon>Polyphaga</taxon>
        <taxon>Elateriformia</taxon>
        <taxon>Elateroidea</taxon>
        <taxon>Elateridae</taxon>
        <taxon>Agrypninae</taxon>
        <taxon>Pyrophorini</taxon>
        <taxon>Ignelater</taxon>
    </lineage>
</organism>
<dbReference type="EMBL" id="VTPC01005197">
    <property type="protein sequence ID" value="KAF2896291.1"/>
    <property type="molecule type" value="Genomic_DNA"/>
</dbReference>
<feature type="domain" description="Tyrosine-protein phosphatase" evidence="3">
    <location>
        <begin position="27"/>
        <end position="147"/>
    </location>
</feature>
<sequence>MNVFSLMAFVPSLTYDFMMTVVSDKNWYDRIDDLIILGALPFPNLNRKLLQEENVRAVISMNESYELWFANGKKRWKEKNIHFLQLPTADIFEAPSQEDLKEGVQFINEFHKYVDLLDRKEPKPSIYVHCKSGKMRSATMVACYLME</sequence>
<dbReference type="SUPFAM" id="SSF52799">
    <property type="entry name" value="(Phosphotyrosine protein) phosphatases II"/>
    <property type="match status" value="1"/>
</dbReference>